<dbReference type="Proteomes" id="UP000186817">
    <property type="component" value="Unassembled WGS sequence"/>
</dbReference>
<organism evidence="1 2">
    <name type="scientific">Symbiodinium microadriaticum</name>
    <name type="common">Dinoflagellate</name>
    <name type="synonym">Zooxanthella microadriatica</name>
    <dbReference type="NCBI Taxonomy" id="2951"/>
    <lineage>
        <taxon>Eukaryota</taxon>
        <taxon>Sar</taxon>
        <taxon>Alveolata</taxon>
        <taxon>Dinophyceae</taxon>
        <taxon>Suessiales</taxon>
        <taxon>Symbiodiniaceae</taxon>
        <taxon>Symbiodinium</taxon>
    </lineage>
</organism>
<comment type="caution">
    <text evidence="1">The sequence shown here is derived from an EMBL/GenBank/DDBJ whole genome shotgun (WGS) entry which is preliminary data.</text>
</comment>
<dbReference type="AlphaFoldDB" id="A0A1Q9C6V9"/>
<evidence type="ECO:0000313" key="1">
    <source>
        <dbReference type="EMBL" id="OLP78673.1"/>
    </source>
</evidence>
<keyword evidence="2" id="KW-1185">Reference proteome</keyword>
<gene>
    <name evidence="1" type="ORF">AK812_SmicGene41126</name>
</gene>
<sequence length="205" mass="22790">MFGNVDVRCARPEALHEAWQLAVRAEERSQEVLIEAFKDEQLLSFFGDEQLLSFLGDWAQDLDVTMLCQNATVLALQSQALAATALDRTAWALMQEVVTFQAVALYQEQQLKKKRLEHVALPDAWEALCVCRMKAAAGHEGFRVDLSDTYLEERLAKALKIALLAAADPGQVLGQRLSDWNFALPRRAAFTESLWAQAKVSGALG</sequence>
<accession>A0A1Q9C6V9</accession>
<protein>
    <submittedName>
        <fullName evidence="1">Uncharacterized protein</fullName>
    </submittedName>
</protein>
<evidence type="ECO:0000313" key="2">
    <source>
        <dbReference type="Proteomes" id="UP000186817"/>
    </source>
</evidence>
<dbReference type="EMBL" id="LSRX01001580">
    <property type="protein sequence ID" value="OLP78673.1"/>
    <property type="molecule type" value="Genomic_DNA"/>
</dbReference>
<dbReference type="OrthoDB" id="10512899at2759"/>
<proteinExistence type="predicted"/>
<name>A0A1Q9C6V9_SYMMI</name>
<reference evidence="1 2" key="1">
    <citation type="submission" date="2016-02" db="EMBL/GenBank/DDBJ databases">
        <title>Genome analysis of coral dinoflagellate symbionts highlights evolutionary adaptations to a symbiotic lifestyle.</title>
        <authorList>
            <person name="Aranda M."/>
            <person name="Li Y."/>
            <person name="Liew Y.J."/>
            <person name="Baumgarten S."/>
            <person name="Simakov O."/>
            <person name="Wilson M."/>
            <person name="Piel J."/>
            <person name="Ashoor H."/>
            <person name="Bougouffa S."/>
            <person name="Bajic V.B."/>
            <person name="Ryu T."/>
            <person name="Ravasi T."/>
            <person name="Bayer T."/>
            <person name="Micklem G."/>
            <person name="Kim H."/>
            <person name="Bhak J."/>
            <person name="Lajeunesse T.C."/>
            <person name="Voolstra C.R."/>
        </authorList>
    </citation>
    <scope>NUCLEOTIDE SEQUENCE [LARGE SCALE GENOMIC DNA]</scope>
    <source>
        <strain evidence="1 2">CCMP2467</strain>
    </source>
</reference>